<organism evidence="2 3">
    <name type="scientific">Corchorus olitorius</name>
    <dbReference type="NCBI Taxonomy" id="93759"/>
    <lineage>
        <taxon>Eukaryota</taxon>
        <taxon>Viridiplantae</taxon>
        <taxon>Streptophyta</taxon>
        <taxon>Embryophyta</taxon>
        <taxon>Tracheophyta</taxon>
        <taxon>Spermatophyta</taxon>
        <taxon>Magnoliopsida</taxon>
        <taxon>eudicotyledons</taxon>
        <taxon>Gunneridae</taxon>
        <taxon>Pentapetalae</taxon>
        <taxon>rosids</taxon>
        <taxon>malvids</taxon>
        <taxon>Malvales</taxon>
        <taxon>Malvaceae</taxon>
        <taxon>Grewioideae</taxon>
        <taxon>Apeibeae</taxon>
        <taxon>Corchorus</taxon>
    </lineage>
</organism>
<feature type="compositionally biased region" description="Basic and acidic residues" evidence="1">
    <location>
        <begin position="149"/>
        <end position="159"/>
    </location>
</feature>
<dbReference type="PANTHER" id="PTHR15503">
    <property type="entry name" value="LDOC1 RELATED"/>
    <property type="match status" value="1"/>
</dbReference>
<reference evidence="3" key="1">
    <citation type="submission" date="2013-09" db="EMBL/GenBank/DDBJ databases">
        <title>Corchorus olitorius genome sequencing.</title>
        <authorList>
            <person name="Alam M."/>
            <person name="Haque M.S."/>
            <person name="Islam M.S."/>
            <person name="Emdad E.M."/>
            <person name="Islam M.M."/>
            <person name="Ahmed B."/>
            <person name="Halim A."/>
            <person name="Hossen Q.M.M."/>
            <person name="Hossain M.Z."/>
            <person name="Ahmed R."/>
            <person name="Khan M.M."/>
            <person name="Islam R."/>
            <person name="Rashid M.M."/>
            <person name="Khan S.A."/>
            <person name="Rahman M.S."/>
            <person name="Alam M."/>
            <person name="Yahiya A.S."/>
            <person name="Khan M.S."/>
            <person name="Azam M.S."/>
            <person name="Haque T."/>
            <person name="Lashkar M.Z.H."/>
            <person name="Akhand A.I."/>
            <person name="Morshed G."/>
            <person name="Roy S."/>
            <person name="Uddin K.S."/>
            <person name="Rabeya T."/>
            <person name="Hossain A.S."/>
            <person name="Chowdhury A."/>
            <person name="Snigdha A.R."/>
            <person name="Mortoza M.S."/>
            <person name="Matin S.A."/>
            <person name="Hoque S.M.E."/>
            <person name="Islam M.K."/>
            <person name="Roy D.K."/>
            <person name="Haider R."/>
            <person name="Moosa M.M."/>
            <person name="Elias S.M."/>
            <person name="Hasan A.M."/>
            <person name="Jahan S."/>
            <person name="Shafiuddin M."/>
            <person name="Mahmood N."/>
            <person name="Shommy N.S."/>
        </authorList>
    </citation>
    <scope>NUCLEOTIDE SEQUENCE [LARGE SCALE GENOMIC DNA]</scope>
    <source>
        <strain evidence="3">cv. O-4</strain>
    </source>
</reference>
<feature type="compositionally biased region" description="Polar residues" evidence="1">
    <location>
        <begin position="237"/>
        <end position="270"/>
    </location>
</feature>
<feature type="region of interest" description="Disordered" evidence="1">
    <location>
        <begin position="149"/>
        <end position="270"/>
    </location>
</feature>
<dbReference type="SUPFAM" id="SSF50630">
    <property type="entry name" value="Acid proteases"/>
    <property type="match status" value="1"/>
</dbReference>
<proteinExistence type="predicted"/>
<dbReference type="STRING" id="93759.A0A1R3G534"/>
<keyword evidence="2" id="KW-0378">Hydrolase</keyword>
<dbReference type="InterPro" id="IPR032567">
    <property type="entry name" value="RTL1-rel"/>
</dbReference>
<dbReference type="EMBL" id="AWUE01023639">
    <property type="protein sequence ID" value="OMO53166.1"/>
    <property type="molecule type" value="Genomic_DNA"/>
</dbReference>
<dbReference type="GO" id="GO:0008233">
    <property type="term" value="F:peptidase activity"/>
    <property type="evidence" value="ECO:0007669"/>
    <property type="project" value="UniProtKB-KW"/>
</dbReference>
<dbReference type="Pfam" id="PF08284">
    <property type="entry name" value="RVP_2"/>
    <property type="match status" value="1"/>
</dbReference>
<feature type="region of interest" description="Disordered" evidence="1">
    <location>
        <begin position="1"/>
        <end position="47"/>
    </location>
</feature>
<dbReference type="GO" id="GO:0006508">
    <property type="term" value="P:proteolysis"/>
    <property type="evidence" value="ECO:0007669"/>
    <property type="project" value="UniProtKB-KW"/>
</dbReference>
<dbReference type="AlphaFoldDB" id="A0A1R3G534"/>
<comment type="caution">
    <text evidence="2">The sequence shown here is derived from an EMBL/GenBank/DDBJ whole genome shotgun (WGS) entry which is preliminary data.</text>
</comment>
<dbReference type="PANTHER" id="PTHR15503:SF45">
    <property type="entry name" value="RNA-DIRECTED DNA POLYMERASE HOMOLOG"/>
    <property type="match status" value="1"/>
</dbReference>
<accession>A0A1R3G534</accession>
<dbReference type="Gene3D" id="2.40.70.10">
    <property type="entry name" value="Acid Proteases"/>
    <property type="match status" value="1"/>
</dbReference>
<feature type="compositionally biased region" description="Basic residues" evidence="1">
    <location>
        <begin position="1"/>
        <end position="12"/>
    </location>
</feature>
<keyword evidence="3" id="KW-1185">Reference proteome</keyword>
<feature type="compositionally biased region" description="Polar residues" evidence="1">
    <location>
        <begin position="164"/>
        <end position="186"/>
    </location>
</feature>
<evidence type="ECO:0000256" key="1">
    <source>
        <dbReference type="SAM" id="MobiDB-lite"/>
    </source>
</evidence>
<feature type="compositionally biased region" description="Pro residues" evidence="1">
    <location>
        <begin position="23"/>
        <end position="47"/>
    </location>
</feature>
<sequence length="511" mass="55915">MPPRLKRGRPRRQERVLSTSASPVPPPEPSVVPPPPPPPVGVPPPPAPPVEAFQAFMSFWNVYTAQAQAGNVPQVAPPITLAPPASPQSTDSLPKRIKEARQMGCETFAGTLDVTVAKNWIKHVSEMMIDMDIDDEMKLKVVTRFLEGQGKKAQEDLSKKRGSNFGSRQSSKKSNTVGTSGGTSLPGSMKPLQKQQSPFRSGGSTSNVSSTKKASGADKCRASLATPSPHDRIVNKKGNQSVVQPKASNVTRSGTGSNLPNQSFQRPQTRSQTRVFALSNEEAQIRPNVVTGTMSIFQHDAYVLIDSGAEMSFINTKFAQYSDKNLSPLEPEIVVNKPLHEEIVKNTVYKGCSVMIGGKEFMADLIPLEFRDFDVILGMDWLSFHRANVDCFTKEVTFRKPGEPEVIFVGERRILPSCVISTIKAVKLIQKGYPAYLAHGTMKTRAKGIMEKSTERKKKGAEVYGVSVYVCVVSGEKREGIMQMTWLTTPPDKSKLAPVLKGEESSRFTTS</sequence>
<feature type="compositionally biased region" description="Polar residues" evidence="1">
    <location>
        <begin position="193"/>
        <end position="213"/>
    </location>
</feature>
<evidence type="ECO:0000313" key="2">
    <source>
        <dbReference type="EMBL" id="OMO53166.1"/>
    </source>
</evidence>
<dbReference type="Proteomes" id="UP000187203">
    <property type="component" value="Unassembled WGS sequence"/>
</dbReference>
<evidence type="ECO:0000313" key="3">
    <source>
        <dbReference type="Proteomes" id="UP000187203"/>
    </source>
</evidence>
<protein>
    <submittedName>
        <fullName evidence="2">Retroviral aspartyl protease</fullName>
    </submittedName>
</protein>
<dbReference type="InterPro" id="IPR021109">
    <property type="entry name" value="Peptidase_aspartic_dom_sf"/>
</dbReference>
<dbReference type="OrthoDB" id="851428at2759"/>
<gene>
    <name evidence="2" type="ORF">COLO4_36823</name>
</gene>
<name>A0A1R3G534_9ROSI</name>
<dbReference type="CDD" id="cd00303">
    <property type="entry name" value="retropepsin_like"/>
    <property type="match status" value="1"/>
</dbReference>
<keyword evidence="2" id="KW-0645">Protease</keyword>